<name>A0ABY4ZWR4_9CAUL</name>
<proteinExistence type="predicted"/>
<dbReference type="Pfam" id="PF16473">
    <property type="entry name" value="Rv2179c-like"/>
    <property type="match status" value="1"/>
</dbReference>
<keyword evidence="3" id="KW-1185">Reference proteome</keyword>
<dbReference type="SUPFAM" id="SSF53098">
    <property type="entry name" value="Ribonuclease H-like"/>
    <property type="match status" value="1"/>
</dbReference>
<evidence type="ECO:0000313" key="3">
    <source>
        <dbReference type="Proteomes" id="UP001057520"/>
    </source>
</evidence>
<dbReference type="EMBL" id="CP096040">
    <property type="protein sequence ID" value="USQ97283.1"/>
    <property type="molecule type" value="Genomic_DNA"/>
</dbReference>
<gene>
    <name evidence="2" type="ORF">MZV50_06990</name>
</gene>
<evidence type="ECO:0000313" key="2">
    <source>
        <dbReference type="EMBL" id="USQ97283.1"/>
    </source>
</evidence>
<sequence length="333" mass="36492">MADIMLDLETLGTAPGCVIRSIGAVHFDPTDDVIREQLYVIIDRASCEAAGLTVDAQTEQWWNDQSPEARAEFDGKGVTLATALDLFDDFYRAHAPVDLKTDRLWCNGPSFDESILAAAYRALGRKTPWRYNAARDCRTIYDLNGLKLQHTVGVFHKADDDAAEQARLVQHAYRLMFGGWGTGDLSEAERFDMSEILGGIRRAYQPSRRKADVINETITQLSVANAAMLGGFRNAILSHAIIAAGDINPPDGETWDAQLVREISLRMVATDLVSSASFLVHVIRNLAGEPFDPAAFALAAYAIAQTQDSEWQSCETAHADDDATVEVSLEAAQ</sequence>
<dbReference type="Proteomes" id="UP001057520">
    <property type="component" value="Chromosome"/>
</dbReference>
<evidence type="ECO:0000259" key="1">
    <source>
        <dbReference type="Pfam" id="PF16473"/>
    </source>
</evidence>
<dbReference type="InterPro" id="IPR033390">
    <property type="entry name" value="Rv2179c-like"/>
</dbReference>
<feature type="domain" description="3'-5' exoribonuclease Rv2179c-like" evidence="1">
    <location>
        <begin position="3"/>
        <end position="171"/>
    </location>
</feature>
<dbReference type="InterPro" id="IPR012337">
    <property type="entry name" value="RNaseH-like_sf"/>
</dbReference>
<organism evidence="2 3">
    <name type="scientific">Caulobacter segnis</name>
    <dbReference type="NCBI Taxonomy" id="88688"/>
    <lineage>
        <taxon>Bacteria</taxon>
        <taxon>Pseudomonadati</taxon>
        <taxon>Pseudomonadota</taxon>
        <taxon>Alphaproteobacteria</taxon>
        <taxon>Caulobacterales</taxon>
        <taxon>Caulobacteraceae</taxon>
        <taxon>Caulobacter</taxon>
    </lineage>
</organism>
<accession>A0ABY4ZWR4</accession>
<dbReference type="InterPro" id="IPR036397">
    <property type="entry name" value="RNaseH_sf"/>
</dbReference>
<protein>
    <submittedName>
        <fullName evidence="2">3'-5' exoribonuclease</fullName>
    </submittedName>
</protein>
<reference evidence="2 3" key="1">
    <citation type="submission" date="2022-04" db="EMBL/GenBank/DDBJ databases">
        <title>Genome sequence of soybean root-associated Caulobacter segnis RL271.</title>
        <authorList>
            <person name="Longley R."/>
            <person name="Bonito G."/>
            <person name="Trigodet F."/>
            <person name="Crosson S."/>
            <person name="Fiebig A."/>
        </authorList>
    </citation>
    <scope>NUCLEOTIDE SEQUENCE [LARGE SCALE GENOMIC DNA]</scope>
    <source>
        <strain evidence="2 3">RL271</strain>
    </source>
</reference>
<dbReference type="Gene3D" id="3.30.420.10">
    <property type="entry name" value="Ribonuclease H-like superfamily/Ribonuclease H"/>
    <property type="match status" value="1"/>
</dbReference>